<name>A0A8X7RLY8_BRACI</name>
<keyword evidence="3" id="KW-1185">Reference proteome</keyword>
<feature type="region of interest" description="Disordered" evidence="1">
    <location>
        <begin position="97"/>
        <end position="116"/>
    </location>
</feature>
<protein>
    <submittedName>
        <fullName evidence="2">Uncharacterized protein</fullName>
    </submittedName>
</protein>
<evidence type="ECO:0000256" key="1">
    <source>
        <dbReference type="SAM" id="MobiDB-lite"/>
    </source>
</evidence>
<reference evidence="2 3" key="1">
    <citation type="submission" date="2020-02" db="EMBL/GenBank/DDBJ databases">
        <authorList>
            <person name="Ma Q."/>
            <person name="Huang Y."/>
            <person name="Song X."/>
            <person name="Pei D."/>
        </authorList>
    </citation>
    <scope>NUCLEOTIDE SEQUENCE [LARGE SCALE GENOMIC DNA]</scope>
    <source>
        <strain evidence="2">Sxm20200214</strain>
        <tissue evidence="2">Leaf</tissue>
    </source>
</reference>
<comment type="caution">
    <text evidence="2">The sequence shown here is derived from an EMBL/GenBank/DDBJ whole genome shotgun (WGS) entry which is preliminary data.</text>
</comment>
<dbReference type="AlphaFoldDB" id="A0A8X7RLY8"/>
<dbReference type="Gene3D" id="3.90.226.10">
    <property type="entry name" value="2-enoyl-CoA Hydratase, Chain A, domain 1"/>
    <property type="match status" value="1"/>
</dbReference>
<proteinExistence type="predicted"/>
<evidence type="ECO:0000313" key="3">
    <source>
        <dbReference type="Proteomes" id="UP000886595"/>
    </source>
</evidence>
<dbReference type="SUPFAM" id="SSF52096">
    <property type="entry name" value="ClpP/crotonase"/>
    <property type="match status" value="1"/>
</dbReference>
<dbReference type="EMBL" id="JAAMPC010000009">
    <property type="protein sequence ID" value="KAG2291638.1"/>
    <property type="molecule type" value="Genomic_DNA"/>
</dbReference>
<sequence>MVLALCIPTIAAIEGVPLGGDLRICGGNNAAFGLPETRLAVFPFDGGTETLKAGWKISIKETYIHRSGGGYRGESGGDDGYGDGGYGDGGGGYEGGGNSGGGGSNRDGSGYSSGGDGDGDGYGYDGGCGYEGSNGVERNSGGGGYNKSEGDSVDLRSRALQLFFLPLFLSLKGLSLPLGCGTESIRLVYAVDVVRRIVVIAPEAQVWFYK</sequence>
<dbReference type="InterPro" id="IPR029045">
    <property type="entry name" value="ClpP/crotonase-like_dom_sf"/>
</dbReference>
<gene>
    <name evidence="2" type="ORF">Bca52824_038307</name>
</gene>
<dbReference type="Proteomes" id="UP000886595">
    <property type="component" value="Unassembled WGS sequence"/>
</dbReference>
<organism evidence="2 3">
    <name type="scientific">Brassica carinata</name>
    <name type="common">Ethiopian mustard</name>
    <name type="synonym">Abyssinian cabbage</name>
    <dbReference type="NCBI Taxonomy" id="52824"/>
    <lineage>
        <taxon>Eukaryota</taxon>
        <taxon>Viridiplantae</taxon>
        <taxon>Streptophyta</taxon>
        <taxon>Embryophyta</taxon>
        <taxon>Tracheophyta</taxon>
        <taxon>Spermatophyta</taxon>
        <taxon>Magnoliopsida</taxon>
        <taxon>eudicotyledons</taxon>
        <taxon>Gunneridae</taxon>
        <taxon>Pentapetalae</taxon>
        <taxon>rosids</taxon>
        <taxon>malvids</taxon>
        <taxon>Brassicales</taxon>
        <taxon>Brassicaceae</taxon>
        <taxon>Brassiceae</taxon>
        <taxon>Brassica</taxon>
    </lineage>
</organism>
<evidence type="ECO:0000313" key="2">
    <source>
        <dbReference type="EMBL" id="KAG2291638.1"/>
    </source>
</evidence>
<accession>A0A8X7RLY8</accession>